<dbReference type="AlphaFoldDB" id="A0A2Z5GB37"/>
<evidence type="ECO:0000313" key="2">
    <source>
        <dbReference type="Proteomes" id="UP000253606"/>
    </source>
</evidence>
<accession>A0A2Z5GB37</accession>
<dbReference type="KEGG" id="abas:ACPOL_7243"/>
<geneLocation type="plasmid" evidence="2">
    <name>pacpol3</name>
</geneLocation>
<reference evidence="1 2" key="1">
    <citation type="journal article" date="2018" name="Front. Microbiol.">
        <title>Hydrolytic Capabilities as a Key to Environmental Success: Chitinolytic and Cellulolytic Acidobacteria From Acidic Sub-arctic Soils and Boreal Peatlands.</title>
        <authorList>
            <person name="Belova S.E."/>
            <person name="Ravin N.V."/>
            <person name="Pankratov T.A."/>
            <person name="Rakitin A.L."/>
            <person name="Ivanova A.A."/>
            <person name="Beletsky A.V."/>
            <person name="Mardanov A.V."/>
            <person name="Sinninghe Damste J.S."/>
            <person name="Dedysh S.N."/>
        </authorList>
    </citation>
    <scope>NUCLEOTIDE SEQUENCE [LARGE SCALE GENOMIC DNA]</scope>
    <source>
        <strain evidence="1 2">SBC82</strain>
        <plasmid evidence="2">pacpol3</plasmid>
    </source>
</reference>
<name>A0A2Z5GB37_9BACT</name>
<evidence type="ECO:0000313" key="1">
    <source>
        <dbReference type="EMBL" id="AXC16433.1"/>
    </source>
</evidence>
<protein>
    <submittedName>
        <fullName evidence="1">Uncharacterized protein</fullName>
    </submittedName>
</protein>
<dbReference type="OrthoDB" id="119448at2"/>
<gene>
    <name evidence="1" type="ORF">ACPOL_7243</name>
</gene>
<keyword evidence="2" id="KW-1185">Reference proteome</keyword>
<dbReference type="RefSeq" id="WP_150133243.1">
    <property type="nucleotide sequence ID" value="NZ_CP030844.1"/>
</dbReference>
<organism evidence="1 2">
    <name type="scientific">Acidisarcina polymorpha</name>
    <dbReference type="NCBI Taxonomy" id="2211140"/>
    <lineage>
        <taxon>Bacteria</taxon>
        <taxon>Pseudomonadati</taxon>
        <taxon>Acidobacteriota</taxon>
        <taxon>Terriglobia</taxon>
        <taxon>Terriglobales</taxon>
        <taxon>Acidobacteriaceae</taxon>
        <taxon>Acidisarcina</taxon>
    </lineage>
</organism>
<keyword evidence="1" id="KW-0614">Plasmid</keyword>
<proteinExistence type="predicted"/>
<dbReference type="Proteomes" id="UP000253606">
    <property type="component" value="Plasmid pACPOL3"/>
</dbReference>
<sequence>MTLRLPEDLKDAIIAESHMRGDLAKVLLFALRHVNRGDIQVSDARRADGLALAAPQMIYIGAKARGELKQWAEEEGVSLNLLMIEILTIFFRDFRRSKQLRDELRSEIKLLRGKPILE</sequence>
<dbReference type="EMBL" id="CP030844">
    <property type="protein sequence ID" value="AXC16433.1"/>
    <property type="molecule type" value="Genomic_DNA"/>
</dbReference>